<dbReference type="RefSeq" id="WP_078928922.1">
    <property type="nucleotide sequence ID" value="NZ_FUXX01000024.1"/>
</dbReference>
<dbReference type="STRING" id="83771.SAMN02910357_01188"/>
<dbReference type="Pfam" id="PF13561">
    <property type="entry name" value="adh_short_C2"/>
    <property type="match status" value="1"/>
</dbReference>
<dbReference type="GO" id="GO:0032787">
    <property type="term" value="P:monocarboxylic acid metabolic process"/>
    <property type="evidence" value="ECO:0007669"/>
    <property type="project" value="UniProtKB-ARBA"/>
</dbReference>
<dbReference type="CDD" id="cd05333">
    <property type="entry name" value="BKR_SDR_c"/>
    <property type="match status" value="1"/>
</dbReference>
<name>A0A1T4VGM2_9GAMM</name>
<dbReference type="PRINTS" id="PR00081">
    <property type="entry name" value="GDHRDH"/>
</dbReference>
<organism evidence="3 4">
    <name type="scientific">Succinivibrio dextrinosolvens DSM 3072</name>
    <dbReference type="NCBI Taxonomy" id="1123324"/>
    <lineage>
        <taxon>Bacteria</taxon>
        <taxon>Pseudomonadati</taxon>
        <taxon>Pseudomonadota</taxon>
        <taxon>Gammaproteobacteria</taxon>
        <taxon>Aeromonadales</taxon>
        <taxon>Succinivibrionaceae</taxon>
        <taxon>Succinivibrio</taxon>
    </lineage>
</organism>
<comment type="similarity">
    <text evidence="1">Belongs to the short-chain dehydrogenases/reductases (SDR) family.</text>
</comment>
<dbReference type="PROSITE" id="PS00061">
    <property type="entry name" value="ADH_SHORT"/>
    <property type="match status" value="1"/>
</dbReference>
<dbReference type="GO" id="GO:0016491">
    <property type="term" value="F:oxidoreductase activity"/>
    <property type="evidence" value="ECO:0007669"/>
    <property type="project" value="UniProtKB-KW"/>
</dbReference>
<evidence type="ECO:0000256" key="1">
    <source>
        <dbReference type="ARBA" id="ARBA00006484"/>
    </source>
</evidence>
<dbReference type="InterPro" id="IPR050259">
    <property type="entry name" value="SDR"/>
</dbReference>
<accession>A0A1T4VGM2</accession>
<evidence type="ECO:0000256" key="2">
    <source>
        <dbReference type="ARBA" id="ARBA00023002"/>
    </source>
</evidence>
<dbReference type="InterPro" id="IPR002347">
    <property type="entry name" value="SDR_fam"/>
</dbReference>
<dbReference type="PRINTS" id="PR00080">
    <property type="entry name" value="SDRFAMILY"/>
</dbReference>
<keyword evidence="2" id="KW-0560">Oxidoreductase</keyword>
<dbReference type="Gene3D" id="3.40.50.720">
    <property type="entry name" value="NAD(P)-binding Rossmann-like Domain"/>
    <property type="match status" value="1"/>
</dbReference>
<dbReference type="SUPFAM" id="SSF51735">
    <property type="entry name" value="NAD(P)-binding Rossmann-fold domains"/>
    <property type="match status" value="1"/>
</dbReference>
<gene>
    <name evidence="3" type="ORF">SAMN02745213_01485</name>
</gene>
<proteinExistence type="inferred from homology"/>
<dbReference type="InterPro" id="IPR036291">
    <property type="entry name" value="NAD(P)-bd_dom_sf"/>
</dbReference>
<dbReference type="PANTHER" id="PTHR42879:SF2">
    <property type="entry name" value="3-OXOACYL-[ACYL-CARRIER-PROTEIN] REDUCTASE FABG"/>
    <property type="match status" value="1"/>
</dbReference>
<protein>
    <submittedName>
        <fullName evidence="3">3-oxoacyl-[acyl-carrier-protein] reductase</fullName>
    </submittedName>
</protein>
<dbReference type="FunFam" id="3.40.50.720:FF:000173">
    <property type="entry name" value="3-oxoacyl-[acyl-carrier protein] reductase"/>
    <property type="match status" value="1"/>
</dbReference>
<evidence type="ECO:0000313" key="3">
    <source>
        <dbReference type="EMBL" id="SKA64076.1"/>
    </source>
</evidence>
<keyword evidence="4" id="KW-1185">Reference proteome</keyword>
<dbReference type="EMBL" id="FUXX01000024">
    <property type="protein sequence ID" value="SKA64076.1"/>
    <property type="molecule type" value="Genomic_DNA"/>
</dbReference>
<reference evidence="4" key="1">
    <citation type="submission" date="2017-02" db="EMBL/GenBank/DDBJ databases">
        <authorList>
            <person name="Varghese N."/>
            <person name="Submissions S."/>
        </authorList>
    </citation>
    <scope>NUCLEOTIDE SEQUENCE [LARGE SCALE GENOMIC DNA]</scope>
    <source>
        <strain evidence="4">DSM 3072</strain>
    </source>
</reference>
<dbReference type="InterPro" id="IPR020904">
    <property type="entry name" value="Sc_DH/Rdtase_CS"/>
</dbReference>
<dbReference type="Proteomes" id="UP000242432">
    <property type="component" value="Unassembled WGS sequence"/>
</dbReference>
<evidence type="ECO:0000313" key="4">
    <source>
        <dbReference type="Proteomes" id="UP000242432"/>
    </source>
</evidence>
<dbReference type="NCBIfam" id="NF009466">
    <property type="entry name" value="PRK12826.1-2"/>
    <property type="match status" value="1"/>
</dbReference>
<dbReference type="AlphaFoldDB" id="A0A1T4VGM2"/>
<sequence length="248" mass="25887">MFNLDFSGKIVLVTGASRGIGKGIAQAFEQLGATVYGTATSEKGAAGITEYLNGHGKGFVMNSLDKQTVEDCFNAVVADAGTCPDIIINNAGITRDTLFMRMKDQDWSDVLQCNLFACVQMCKLAIGPMMKKRAGRIINISSIVGQDGNAGQCNYAAAKAGLIGFSKSLAKEVGSRGITVNCIAPGFVATDMTAALNEEQLKAWTNSIPLKRAASVDDIAGAAVFLASDLAAYITGSTIDVNGGLHCN</sequence>
<dbReference type="PANTHER" id="PTHR42879">
    <property type="entry name" value="3-OXOACYL-(ACYL-CARRIER-PROTEIN) REDUCTASE"/>
    <property type="match status" value="1"/>
</dbReference>